<keyword evidence="3" id="KW-1185">Reference proteome</keyword>
<organism evidence="2 3">
    <name type="scientific">Arabis nemorensis</name>
    <dbReference type="NCBI Taxonomy" id="586526"/>
    <lineage>
        <taxon>Eukaryota</taxon>
        <taxon>Viridiplantae</taxon>
        <taxon>Streptophyta</taxon>
        <taxon>Embryophyta</taxon>
        <taxon>Tracheophyta</taxon>
        <taxon>Spermatophyta</taxon>
        <taxon>Magnoliopsida</taxon>
        <taxon>eudicotyledons</taxon>
        <taxon>Gunneridae</taxon>
        <taxon>Pentapetalae</taxon>
        <taxon>rosids</taxon>
        <taxon>malvids</taxon>
        <taxon>Brassicales</taxon>
        <taxon>Brassicaceae</taxon>
        <taxon>Arabideae</taxon>
        <taxon>Arabis</taxon>
    </lineage>
</organism>
<dbReference type="AlphaFoldDB" id="A0A565AXL2"/>
<evidence type="ECO:0000313" key="3">
    <source>
        <dbReference type="Proteomes" id="UP000489600"/>
    </source>
</evidence>
<evidence type="ECO:0000256" key="1">
    <source>
        <dbReference type="SAM" id="MobiDB-lite"/>
    </source>
</evidence>
<feature type="compositionally biased region" description="Acidic residues" evidence="1">
    <location>
        <begin position="86"/>
        <end position="95"/>
    </location>
</feature>
<gene>
    <name evidence="2" type="ORF">ANE_LOCUS4069</name>
</gene>
<comment type="caution">
    <text evidence="2">The sequence shown here is derived from an EMBL/GenBank/DDBJ whole genome shotgun (WGS) entry which is preliminary data.</text>
</comment>
<feature type="region of interest" description="Disordered" evidence="1">
    <location>
        <begin position="61"/>
        <end position="95"/>
    </location>
</feature>
<name>A0A565AXL2_9BRAS</name>
<accession>A0A565AXL2</accession>
<reference evidence="2" key="1">
    <citation type="submission" date="2019-07" db="EMBL/GenBank/DDBJ databases">
        <authorList>
            <person name="Dittberner H."/>
        </authorList>
    </citation>
    <scope>NUCLEOTIDE SEQUENCE [LARGE SCALE GENOMIC DNA]</scope>
</reference>
<dbReference type="Proteomes" id="UP000489600">
    <property type="component" value="Unassembled WGS sequence"/>
</dbReference>
<sequence>MSFALKLHYNKHPKVDPGTTNLKKTTNAMIWMRLRVRFCLNSAAGKTMTEIIECLLREECESSDSSSSKVECYETGDNSNHHTDGDYEAEAQVES</sequence>
<evidence type="ECO:0000313" key="2">
    <source>
        <dbReference type="EMBL" id="VVA93624.1"/>
    </source>
</evidence>
<dbReference type="EMBL" id="CABITT030000002">
    <property type="protein sequence ID" value="VVA93624.1"/>
    <property type="molecule type" value="Genomic_DNA"/>
</dbReference>
<proteinExistence type="predicted"/>
<protein>
    <submittedName>
        <fullName evidence="2">Uncharacterized protein</fullName>
    </submittedName>
</protein>